<proteinExistence type="predicted"/>
<reference evidence="1 2" key="1">
    <citation type="submission" date="2023-10" db="EMBL/GenBank/DDBJ databases">
        <title>Rubellicoccus peritrichatus gen. nov., sp. nov., isolated from an algae of coral reef tank.</title>
        <authorList>
            <person name="Luo J."/>
        </authorList>
    </citation>
    <scope>NUCLEOTIDE SEQUENCE [LARGE SCALE GENOMIC DNA]</scope>
    <source>
        <strain evidence="1 2">CR14</strain>
    </source>
</reference>
<organism evidence="1 2">
    <name type="scientific">Rubellicoccus peritrichatus</name>
    <dbReference type="NCBI Taxonomy" id="3080537"/>
    <lineage>
        <taxon>Bacteria</taxon>
        <taxon>Pseudomonadati</taxon>
        <taxon>Verrucomicrobiota</taxon>
        <taxon>Opitutia</taxon>
        <taxon>Puniceicoccales</taxon>
        <taxon>Cerasicoccaceae</taxon>
        <taxon>Rubellicoccus</taxon>
    </lineage>
</organism>
<protein>
    <submittedName>
        <fullName evidence="1">Uncharacterized protein</fullName>
    </submittedName>
</protein>
<dbReference type="RefSeq" id="WP_317835700.1">
    <property type="nucleotide sequence ID" value="NZ_CP136920.1"/>
</dbReference>
<evidence type="ECO:0000313" key="2">
    <source>
        <dbReference type="Proteomes" id="UP001304300"/>
    </source>
</evidence>
<dbReference type="EMBL" id="CP136920">
    <property type="protein sequence ID" value="WOO43160.1"/>
    <property type="molecule type" value="Genomic_DNA"/>
</dbReference>
<evidence type="ECO:0000313" key="1">
    <source>
        <dbReference type="EMBL" id="WOO43160.1"/>
    </source>
</evidence>
<sequence>MPRSILIGNHLFFAREGDSIDGVTVARDAKPDTDPEANWTDVGIISSASIENSKNELEIWGPSPGRLALQDVLLSRQDLMIRATLEEASPMLWELLFGAVGAIDTSGTGAFVPLAKRGFVKGWWKFQQYDQNDVAINLVDVWGRADITGAVDFGDQQQVITYELEIRLLNSALNSGVLSNII</sequence>
<accession>A0AAQ3LCH2</accession>
<keyword evidence="2" id="KW-1185">Reference proteome</keyword>
<dbReference type="AlphaFoldDB" id="A0AAQ3LCH2"/>
<dbReference type="KEGG" id="puo:RZN69_08645"/>
<name>A0AAQ3LCH2_9BACT</name>
<dbReference type="Proteomes" id="UP001304300">
    <property type="component" value="Chromosome"/>
</dbReference>
<gene>
    <name evidence="1" type="ORF">RZN69_08645</name>
</gene>